<protein>
    <submittedName>
        <fullName evidence="1">Uncharacterized protein</fullName>
    </submittedName>
</protein>
<name>A0A1V9FL82_9BACT</name>
<comment type="caution">
    <text evidence="1">The sequence shown here is derived from an EMBL/GenBank/DDBJ whole genome shotgun (WGS) entry which is preliminary data.</text>
</comment>
<keyword evidence="2" id="KW-1185">Reference proteome</keyword>
<accession>A0A1V9FL82</accession>
<gene>
    <name evidence="1" type="ORF">A4R26_21970</name>
</gene>
<evidence type="ECO:0000313" key="2">
    <source>
        <dbReference type="Proteomes" id="UP000192276"/>
    </source>
</evidence>
<dbReference type="OrthoDB" id="676706at2"/>
<organism evidence="1 2">
    <name type="scientific">Niastella populi</name>
    <dbReference type="NCBI Taxonomy" id="550983"/>
    <lineage>
        <taxon>Bacteria</taxon>
        <taxon>Pseudomonadati</taxon>
        <taxon>Bacteroidota</taxon>
        <taxon>Chitinophagia</taxon>
        <taxon>Chitinophagales</taxon>
        <taxon>Chitinophagaceae</taxon>
        <taxon>Niastella</taxon>
    </lineage>
</organism>
<proteinExistence type="predicted"/>
<dbReference type="AlphaFoldDB" id="A0A1V9FL82"/>
<sequence>MTYEEIKPGSTNYFGYLTVMSKYKDVVVTLSKKHPETGETAPAGRTYVIGVLGNKKKWYEIDSQSLNGLSDEDLQKELFKILHPQTHH</sequence>
<dbReference type="EMBL" id="LWBP01000185">
    <property type="protein sequence ID" value="OQP59057.1"/>
    <property type="molecule type" value="Genomic_DNA"/>
</dbReference>
<evidence type="ECO:0000313" key="1">
    <source>
        <dbReference type="EMBL" id="OQP59057.1"/>
    </source>
</evidence>
<dbReference type="Proteomes" id="UP000192276">
    <property type="component" value="Unassembled WGS sequence"/>
</dbReference>
<reference evidence="2" key="1">
    <citation type="submission" date="2016-04" db="EMBL/GenBank/DDBJ databases">
        <authorList>
            <person name="Chen L."/>
            <person name="Zhuang W."/>
            <person name="Wang G."/>
        </authorList>
    </citation>
    <scope>NUCLEOTIDE SEQUENCE [LARGE SCALE GENOMIC DNA]</scope>
    <source>
        <strain evidence="2">208</strain>
    </source>
</reference>